<protein>
    <recommendedName>
        <fullName evidence="4">PepSY domain-containing protein</fullName>
    </recommendedName>
</protein>
<reference evidence="2 3" key="1">
    <citation type="journal article" date="2020" name="Syst. Appl. Microbiol.">
        <title>Alienimonas chondri sp. nov., a novel planctomycete isolated from the biofilm of the red alga Chondrus crispus.</title>
        <authorList>
            <person name="Vitorino I."/>
            <person name="Albuquerque L."/>
            <person name="Wiegand S."/>
            <person name="Kallscheuer N."/>
            <person name="da Costa M.S."/>
            <person name="Lobo-da-Cunha A."/>
            <person name="Jogler C."/>
            <person name="Lage O.M."/>
        </authorList>
    </citation>
    <scope>NUCLEOTIDE SEQUENCE [LARGE SCALE GENOMIC DNA]</scope>
    <source>
        <strain evidence="2 3">LzC2</strain>
    </source>
</reference>
<evidence type="ECO:0000256" key="1">
    <source>
        <dbReference type="SAM" id="Phobius"/>
    </source>
</evidence>
<feature type="transmembrane region" description="Helical" evidence="1">
    <location>
        <begin position="289"/>
        <end position="311"/>
    </location>
</feature>
<sequence length="322" mass="35543">MFALFRSLNRAGGVLWTLLLPATVLLAALGAAFVIAPPVSFREDAGERMQSVVPRVDRESDQLRISASLDAADTTFPQFLEVSLMRRVRPSPVNTVLTEWEPAPGVRYVARLLQGRQIRMLKINVGWIVGWALGLSLLWWGWAASTGRFARSLDDRSLNDGSLDHGGQRTGRWTALRRAARPWLAGFALVGGLCLLAPYGSGWEDHSLKAEVRRDPHTPLHPRVLWVAWERDNPSAPPQGTPLFWAHGSAPAEPLWFAREWGLRVEKARIAPPMGCSDRDASRGGRPRIAAAISLWWLAAPLALWSAGSLWNSRSTFSAPKG</sequence>
<evidence type="ECO:0000313" key="3">
    <source>
        <dbReference type="Proteomes" id="UP000609651"/>
    </source>
</evidence>
<accession>A0ABX1VBE9</accession>
<evidence type="ECO:0000313" key="2">
    <source>
        <dbReference type="EMBL" id="NNJ25435.1"/>
    </source>
</evidence>
<name>A0ABX1VBE9_9PLAN</name>
<gene>
    <name evidence="2" type="ORF">LzC2_15050</name>
</gene>
<proteinExistence type="predicted"/>
<dbReference type="Proteomes" id="UP000609651">
    <property type="component" value="Unassembled WGS sequence"/>
</dbReference>
<feature type="transmembrane region" description="Helical" evidence="1">
    <location>
        <begin position="121"/>
        <end position="142"/>
    </location>
</feature>
<dbReference type="EMBL" id="WTPX01000036">
    <property type="protein sequence ID" value="NNJ25435.1"/>
    <property type="molecule type" value="Genomic_DNA"/>
</dbReference>
<keyword evidence="3" id="KW-1185">Reference proteome</keyword>
<keyword evidence="1" id="KW-1133">Transmembrane helix</keyword>
<keyword evidence="1" id="KW-0812">Transmembrane</keyword>
<comment type="caution">
    <text evidence="2">The sequence shown here is derived from an EMBL/GenBank/DDBJ whole genome shotgun (WGS) entry which is preliminary data.</text>
</comment>
<dbReference type="RefSeq" id="WP_171185436.1">
    <property type="nucleotide sequence ID" value="NZ_WTPX01000036.1"/>
</dbReference>
<keyword evidence="1" id="KW-0472">Membrane</keyword>
<organism evidence="2 3">
    <name type="scientific">Alienimonas chondri</name>
    <dbReference type="NCBI Taxonomy" id="2681879"/>
    <lineage>
        <taxon>Bacteria</taxon>
        <taxon>Pseudomonadati</taxon>
        <taxon>Planctomycetota</taxon>
        <taxon>Planctomycetia</taxon>
        <taxon>Planctomycetales</taxon>
        <taxon>Planctomycetaceae</taxon>
        <taxon>Alienimonas</taxon>
    </lineage>
</organism>
<feature type="transmembrane region" description="Helical" evidence="1">
    <location>
        <begin position="14"/>
        <end position="39"/>
    </location>
</feature>
<feature type="transmembrane region" description="Helical" evidence="1">
    <location>
        <begin position="183"/>
        <end position="200"/>
    </location>
</feature>
<evidence type="ECO:0008006" key="4">
    <source>
        <dbReference type="Google" id="ProtNLM"/>
    </source>
</evidence>